<reference evidence="2 3" key="1">
    <citation type="submission" date="2017-11" db="EMBL/GenBank/DDBJ databases">
        <title>Genome-resolved metagenomics identifies genetic mobility, metabolic interactions, and unexpected diversity in perchlorate-reducing communities.</title>
        <authorList>
            <person name="Barnum T.P."/>
            <person name="Figueroa I.A."/>
            <person name="Carlstrom C.I."/>
            <person name="Lucas L.N."/>
            <person name="Engelbrektson A.L."/>
            <person name="Coates J.D."/>
        </authorList>
    </citation>
    <scope>NUCLEOTIDE SEQUENCE [LARGE SCALE GENOMIC DNA]</scope>
    <source>
        <strain evidence="2">BM301</strain>
    </source>
</reference>
<dbReference type="RefSeq" id="WP_273439042.1">
    <property type="nucleotide sequence ID" value="NZ_PKUN01000010.1"/>
</dbReference>
<dbReference type="EMBL" id="PKUN01000010">
    <property type="protein sequence ID" value="PLX61729.1"/>
    <property type="molecule type" value="Genomic_DNA"/>
</dbReference>
<evidence type="ECO:0000259" key="1">
    <source>
        <dbReference type="Pfam" id="PF00696"/>
    </source>
</evidence>
<evidence type="ECO:0000313" key="2">
    <source>
        <dbReference type="EMBL" id="PLX61729.1"/>
    </source>
</evidence>
<sequence>MWVVKIGCSLYDSPQLEAWLRVIAAGEHPAILVPGGGPFADQVRVAQQRWQFDDATAHSMALCAMDQYGLLMSGIEERLQTAADPQQLKQIVADGHSAVWLPAAADPDVEPSWRVTADSLALWLAAKVGAEGVLLVKSAPLTTAGSDLLDAAFDEFQRQWGGKVRLAHRDGSSDWPALSGYAFG</sequence>
<organism evidence="2 3">
    <name type="scientific">Sedimenticola selenatireducens</name>
    <dbReference type="NCBI Taxonomy" id="191960"/>
    <lineage>
        <taxon>Bacteria</taxon>
        <taxon>Pseudomonadati</taxon>
        <taxon>Pseudomonadota</taxon>
        <taxon>Gammaproteobacteria</taxon>
        <taxon>Chromatiales</taxon>
        <taxon>Sedimenticolaceae</taxon>
        <taxon>Sedimenticola</taxon>
    </lineage>
</organism>
<dbReference type="Gene3D" id="3.40.1160.10">
    <property type="entry name" value="Acetylglutamate kinase-like"/>
    <property type="match status" value="1"/>
</dbReference>
<dbReference type="AlphaFoldDB" id="A0A2N6CWT4"/>
<protein>
    <submittedName>
        <fullName evidence="2">Amino acid kinase</fullName>
    </submittedName>
</protein>
<proteinExistence type="predicted"/>
<dbReference type="STRING" id="1111735.GCA_000428045_03793"/>
<dbReference type="Proteomes" id="UP000235015">
    <property type="component" value="Unassembled WGS sequence"/>
</dbReference>
<dbReference type="Pfam" id="PF00696">
    <property type="entry name" value="AA_kinase"/>
    <property type="match status" value="1"/>
</dbReference>
<name>A0A2N6CWT4_9GAMM</name>
<keyword evidence="2" id="KW-0418">Kinase</keyword>
<gene>
    <name evidence="2" type="ORF">C0630_09320</name>
</gene>
<dbReference type="GO" id="GO:0016301">
    <property type="term" value="F:kinase activity"/>
    <property type="evidence" value="ECO:0007669"/>
    <property type="project" value="UniProtKB-KW"/>
</dbReference>
<feature type="domain" description="Aspartate/glutamate/uridylate kinase" evidence="1">
    <location>
        <begin position="2"/>
        <end position="138"/>
    </location>
</feature>
<evidence type="ECO:0000313" key="3">
    <source>
        <dbReference type="Proteomes" id="UP000235015"/>
    </source>
</evidence>
<dbReference type="SUPFAM" id="SSF53633">
    <property type="entry name" value="Carbamate kinase-like"/>
    <property type="match status" value="1"/>
</dbReference>
<comment type="caution">
    <text evidence="2">The sequence shown here is derived from an EMBL/GenBank/DDBJ whole genome shotgun (WGS) entry which is preliminary data.</text>
</comment>
<accession>A0A2N6CWT4</accession>
<dbReference type="InterPro" id="IPR036393">
    <property type="entry name" value="AceGlu_kinase-like_sf"/>
</dbReference>
<dbReference type="InterPro" id="IPR001048">
    <property type="entry name" value="Asp/Glu/Uridylate_kinase"/>
</dbReference>
<keyword evidence="2" id="KW-0808">Transferase</keyword>